<dbReference type="Gene3D" id="3.40.630.190">
    <property type="entry name" value="LCP protein"/>
    <property type="match status" value="1"/>
</dbReference>
<evidence type="ECO:0000256" key="1">
    <source>
        <dbReference type="ARBA" id="ARBA00006068"/>
    </source>
</evidence>
<dbReference type="OrthoDB" id="27330at2"/>
<feature type="transmembrane region" description="Helical" evidence="2">
    <location>
        <begin position="81"/>
        <end position="100"/>
    </location>
</feature>
<dbReference type="RefSeq" id="WP_067533015.1">
    <property type="nucleotide sequence ID" value="NZ_AP025567.1"/>
</dbReference>
<dbReference type="InterPro" id="IPR050922">
    <property type="entry name" value="LytR/CpsA/Psr_CW_biosynth"/>
</dbReference>
<accession>A0A415DSV1</accession>
<comment type="similarity">
    <text evidence="1">Belongs to the LytR/CpsA/Psr (LCP) family.</text>
</comment>
<dbReference type="AlphaFoldDB" id="A0A415DSV1"/>
<feature type="domain" description="Cell envelope-related transcriptional attenuator" evidence="3">
    <location>
        <begin position="250"/>
        <end position="397"/>
    </location>
</feature>
<keyword evidence="2" id="KW-0812">Transmembrane</keyword>
<keyword evidence="2" id="KW-1133">Transmembrane helix</keyword>
<name>A0A415DSV1_9FIRM</name>
<proteinExistence type="inferred from homology"/>
<dbReference type="Gene3D" id="3.40.190.10">
    <property type="entry name" value="Periplasmic binding protein-like II"/>
    <property type="match status" value="1"/>
</dbReference>
<dbReference type="STRING" id="1776384.GCA_900086585_00342"/>
<keyword evidence="2" id="KW-0472">Membrane</keyword>
<keyword evidence="5" id="KW-1185">Reference proteome</keyword>
<feature type="transmembrane region" description="Helical" evidence="2">
    <location>
        <begin position="46"/>
        <end position="69"/>
    </location>
</feature>
<evidence type="ECO:0000313" key="5">
    <source>
        <dbReference type="Proteomes" id="UP000284841"/>
    </source>
</evidence>
<dbReference type="PANTHER" id="PTHR33392">
    <property type="entry name" value="POLYISOPRENYL-TEICHOIC ACID--PEPTIDOGLYCAN TEICHOIC ACID TRANSFERASE TAGU"/>
    <property type="match status" value="1"/>
</dbReference>
<dbReference type="PANTHER" id="PTHR33392:SF6">
    <property type="entry name" value="POLYISOPRENYL-TEICHOIC ACID--PEPTIDOGLYCAN TEICHOIC ACID TRANSFERASE TAGU"/>
    <property type="match status" value="1"/>
</dbReference>
<organism evidence="4 5">
    <name type="scientific">Emergencia timonensis</name>
    <dbReference type="NCBI Taxonomy" id="1776384"/>
    <lineage>
        <taxon>Bacteria</taxon>
        <taxon>Bacillati</taxon>
        <taxon>Bacillota</taxon>
        <taxon>Clostridia</taxon>
        <taxon>Peptostreptococcales</taxon>
        <taxon>Anaerovoracaceae</taxon>
        <taxon>Emergencia</taxon>
    </lineage>
</organism>
<evidence type="ECO:0000313" key="4">
    <source>
        <dbReference type="EMBL" id="RHJ82870.1"/>
    </source>
</evidence>
<dbReference type="Proteomes" id="UP000284841">
    <property type="component" value="Unassembled WGS sequence"/>
</dbReference>
<dbReference type="Pfam" id="PF03816">
    <property type="entry name" value="LytR_cpsA_psr"/>
    <property type="match status" value="1"/>
</dbReference>
<dbReference type="InterPro" id="IPR004474">
    <property type="entry name" value="LytR_CpsA_psr"/>
</dbReference>
<dbReference type="GeneID" id="83002761"/>
<comment type="caution">
    <text evidence="4">The sequence shown here is derived from an EMBL/GenBank/DDBJ whole genome shotgun (WGS) entry which is preliminary data.</text>
</comment>
<gene>
    <name evidence="4" type="ORF">DW099_19490</name>
</gene>
<reference evidence="4 5" key="1">
    <citation type="submission" date="2018-08" db="EMBL/GenBank/DDBJ databases">
        <title>A genome reference for cultivated species of the human gut microbiota.</title>
        <authorList>
            <person name="Zou Y."/>
            <person name="Xue W."/>
            <person name="Luo G."/>
        </authorList>
    </citation>
    <scope>NUCLEOTIDE SEQUENCE [LARGE SCALE GENOMIC DNA]</scope>
    <source>
        <strain evidence="4 5">AM07-24</strain>
    </source>
</reference>
<dbReference type="NCBIfam" id="TIGR00350">
    <property type="entry name" value="lytR_cpsA_psr"/>
    <property type="match status" value="1"/>
</dbReference>
<evidence type="ECO:0000259" key="3">
    <source>
        <dbReference type="Pfam" id="PF03816"/>
    </source>
</evidence>
<dbReference type="EMBL" id="QRMS01000011">
    <property type="protein sequence ID" value="RHJ82870.1"/>
    <property type="molecule type" value="Genomic_DNA"/>
</dbReference>
<evidence type="ECO:0000256" key="2">
    <source>
        <dbReference type="SAM" id="Phobius"/>
    </source>
</evidence>
<protein>
    <recommendedName>
        <fullName evidence="3">Cell envelope-related transcriptional attenuator domain-containing protein</fullName>
    </recommendedName>
</protein>
<sequence length="490" mass="55316">MRSDKHHKKNKESSSLHKFTKVWSILYLLVTIAFAGILVYMDLLPFKYLCMAIGIIAVLLLIIFPAMFFRNFKKSRKIISLVLSILLMLAYGAGIVYMSGTIDFFSKITKIGVQMEEYYVVARKDSDYKDENSIKGKTVQTYLSNELNYSEAKNKLKEVVDVKYEMTESLSELADGLIDQSYDTIFVSEAHYTTICSEKKNFRSDTKIIYTVEVEKETKDIVKDVNVTEEPFNVYISGLDTEGSISTVSRSDVNMIVTVNPKTHKVLLTSIPRDYEIKLPSKQNVLDKLTHTGLYGIEETIASVEQLMGIDINYYVKVNYTTVTKMVDAIGGIDINSDYAFTTHGMGVYYAFNEGENHLDGSMALAFARERKSFSDGDFQRNKNQQIVLEGVLKKALSSTTILTKYTSLLNAVEDNVEINMSQKDMQKLIKMQMDGMPSWNIQKQSITGTPDSKICFSTGDYYVAVVDVDQKSVISAVDKIVAVMEGEKK</sequence>
<feature type="transmembrane region" description="Helical" evidence="2">
    <location>
        <begin position="21"/>
        <end position="40"/>
    </location>
</feature>